<comment type="cofactor">
    <cofactor evidence="1 11">
        <name>FAD</name>
        <dbReference type="ChEBI" id="CHEBI:57692"/>
    </cofactor>
</comment>
<reference evidence="15" key="1">
    <citation type="journal article" date="2019" name="Int. J. Syst. Evol. Microbiol.">
        <title>The Global Catalogue of Microorganisms (GCM) 10K type strain sequencing project: providing services to taxonomists for standard genome sequencing and annotation.</title>
        <authorList>
            <consortium name="The Broad Institute Genomics Platform"/>
            <consortium name="The Broad Institute Genome Sequencing Center for Infectious Disease"/>
            <person name="Wu L."/>
            <person name="Ma J."/>
        </authorList>
    </citation>
    <scope>NUCLEOTIDE SEQUENCE [LARGE SCALE GENOMIC DNA]</scope>
    <source>
        <strain evidence="15">CGMCC 1.13718</strain>
    </source>
</reference>
<evidence type="ECO:0000256" key="1">
    <source>
        <dbReference type="ARBA" id="ARBA00001974"/>
    </source>
</evidence>
<dbReference type="PRINTS" id="PR00420">
    <property type="entry name" value="RNGMNOXGNASE"/>
</dbReference>
<evidence type="ECO:0000313" key="14">
    <source>
        <dbReference type="EMBL" id="MFC6635645.1"/>
    </source>
</evidence>
<dbReference type="PROSITE" id="PS51257">
    <property type="entry name" value="PROKAR_LIPOPROTEIN"/>
    <property type="match status" value="1"/>
</dbReference>
<dbReference type="RefSeq" id="WP_193192601.1">
    <property type="nucleotide sequence ID" value="NZ_JACZFR010000030.1"/>
</dbReference>
<evidence type="ECO:0000256" key="4">
    <source>
        <dbReference type="ARBA" id="ARBA00022723"/>
    </source>
</evidence>
<evidence type="ECO:0000256" key="10">
    <source>
        <dbReference type="ARBA" id="ARBA00023075"/>
    </source>
</evidence>
<sequence>MERESMEYDVVIVGAGPAGLAAACRIRQLNEDISVCVVEKGSEVGAHILSGAVFEPTALNELFPDWKDRGAPLNTQVKGDDIYVMGSAEKAIKVPNLFVPSTMHNEGNYIVSMGNLCRWLAEQAENLGVEIFPGFAAAEVLYNEDGSVRGIATGDMGVGMNGEHKDSYMPGMELHAKYTLFAEGCRGHLGKQLIERFKLDEGTDPQHYGIGIKEIWKVSDDKHQQGLVVHTAGWPLDESGSHGGGFLYHLEDNQVVVGLITDLAYSNPHLSPFDEFQRYKHHPVIKQYLEGGQRVAYGARAIVKGGLQSLPKMTFPGGLLIGDNAGTLNFAKIKGNHTAMKSGMLAAESIAEALKAERANDELTEYSAKYRDSWAWKELHKQRNFGPAQHKWGNILGSAYAFIDINIFQGKLPWTLRDTKADHAQLKPAADCKKIDYPKPDGVLSFDKLSSVFISNTNHEEDQPCHLTLKDDEIPLNHNLPIYDEPAQRYCPAAVYEVVEEAGKLRFQINAQNCVHCKTCDIKDPTQNIVWVAPEGGGGPNYPNM</sequence>
<keyword evidence="15" id="KW-1185">Reference proteome</keyword>
<evidence type="ECO:0000256" key="5">
    <source>
        <dbReference type="ARBA" id="ARBA00022827"/>
    </source>
</evidence>
<dbReference type="Gene3D" id="3.30.9.90">
    <property type="match status" value="1"/>
</dbReference>
<comment type="cofactor">
    <cofactor evidence="11">
        <name>[4Fe-4S] cluster</name>
        <dbReference type="ChEBI" id="CHEBI:49883"/>
    </cofactor>
    <text evidence="11">Binds 1 [4Fe-4S] cluster.</text>
</comment>
<keyword evidence="5 11" id="KW-0274">FAD</keyword>
<evidence type="ECO:0000256" key="2">
    <source>
        <dbReference type="ARBA" id="ARBA00022448"/>
    </source>
</evidence>
<comment type="function">
    <text evidence="11">Accepts electrons from ETF and reduces ubiquinone.</text>
</comment>
<evidence type="ECO:0000256" key="3">
    <source>
        <dbReference type="ARBA" id="ARBA00022630"/>
    </source>
</evidence>
<dbReference type="Pfam" id="PF13450">
    <property type="entry name" value="NAD_binding_8"/>
    <property type="match status" value="1"/>
</dbReference>
<keyword evidence="7 11" id="KW-0560">Oxidoreductase</keyword>
<keyword evidence="6 11" id="KW-0249">Electron transport</keyword>
<accession>A0ABW1YSI4</accession>
<dbReference type="GO" id="GO:0004174">
    <property type="term" value="F:electron-transferring-flavoprotein dehydrogenase activity"/>
    <property type="evidence" value="ECO:0007669"/>
    <property type="project" value="UniProtKB-EC"/>
</dbReference>
<dbReference type="PANTHER" id="PTHR10617:SF107">
    <property type="entry name" value="ELECTRON TRANSFER FLAVOPROTEIN-UBIQUINONE OXIDOREDUCTASE, MITOCHONDRIAL"/>
    <property type="match status" value="1"/>
</dbReference>
<dbReference type="SUPFAM" id="SSF54862">
    <property type="entry name" value="4Fe-4S ferredoxins"/>
    <property type="match status" value="1"/>
</dbReference>
<feature type="domain" description="ETF-QO/FixX C-terminal" evidence="12">
    <location>
        <begin position="442"/>
        <end position="542"/>
    </location>
</feature>
<dbReference type="PANTHER" id="PTHR10617">
    <property type="entry name" value="ELECTRON TRANSFER FLAVOPROTEIN-UBIQUINONE OXIDOREDUCTASE"/>
    <property type="match status" value="1"/>
</dbReference>
<dbReference type="InterPro" id="IPR007859">
    <property type="entry name" value="ETF-QO/FixX_C"/>
</dbReference>
<evidence type="ECO:0000256" key="9">
    <source>
        <dbReference type="ARBA" id="ARBA00023014"/>
    </source>
</evidence>
<keyword evidence="2 11" id="KW-0813">Transport</keyword>
<dbReference type="EMBL" id="JBHSVR010000001">
    <property type="protein sequence ID" value="MFC6635645.1"/>
    <property type="molecule type" value="Genomic_DNA"/>
</dbReference>
<comment type="caution">
    <text evidence="14">The sequence shown here is derived from an EMBL/GenBank/DDBJ whole genome shotgun (WGS) entry which is preliminary data.</text>
</comment>
<dbReference type="Gene3D" id="3.50.50.60">
    <property type="entry name" value="FAD/NAD(P)-binding domain"/>
    <property type="match status" value="1"/>
</dbReference>
<keyword evidence="3 11" id="KW-0285">Flavoprotein</keyword>
<comment type="catalytic activity">
    <reaction evidence="11">
        <text>a ubiquinone + reduced [electron-transfer flavoprotein] = a ubiquinol + oxidized [electron-transfer flavoprotein] + H(+)</text>
        <dbReference type="Rhea" id="RHEA:24052"/>
        <dbReference type="Rhea" id="RHEA-COMP:9565"/>
        <dbReference type="Rhea" id="RHEA-COMP:9566"/>
        <dbReference type="Rhea" id="RHEA-COMP:10685"/>
        <dbReference type="Rhea" id="RHEA-COMP:10686"/>
        <dbReference type="ChEBI" id="CHEBI:15378"/>
        <dbReference type="ChEBI" id="CHEBI:16389"/>
        <dbReference type="ChEBI" id="CHEBI:17976"/>
        <dbReference type="ChEBI" id="CHEBI:57692"/>
        <dbReference type="ChEBI" id="CHEBI:58307"/>
        <dbReference type="EC" id="1.5.5.1"/>
    </reaction>
</comment>
<keyword evidence="4 11" id="KW-0479">Metal-binding</keyword>
<dbReference type="InterPro" id="IPR040156">
    <property type="entry name" value="ETF-QO"/>
</dbReference>
<evidence type="ECO:0000256" key="7">
    <source>
        <dbReference type="ARBA" id="ARBA00023002"/>
    </source>
</evidence>
<keyword evidence="9 11" id="KW-0411">Iron-sulfur</keyword>
<dbReference type="Pfam" id="PF21162">
    <property type="entry name" value="ETFQO_UQ-bd"/>
    <property type="match status" value="1"/>
</dbReference>
<organism evidence="14 15">
    <name type="scientific">Microbulbifer taiwanensis</name>
    <dbReference type="NCBI Taxonomy" id="986746"/>
    <lineage>
        <taxon>Bacteria</taxon>
        <taxon>Pseudomonadati</taxon>
        <taxon>Pseudomonadota</taxon>
        <taxon>Gammaproteobacteria</taxon>
        <taxon>Cellvibrionales</taxon>
        <taxon>Microbulbiferaceae</taxon>
        <taxon>Microbulbifer</taxon>
    </lineage>
</organism>
<evidence type="ECO:0000256" key="11">
    <source>
        <dbReference type="RuleBase" id="RU366068"/>
    </source>
</evidence>
<dbReference type="Gene3D" id="3.30.70.20">
    <property type="match status" value="1"/>
</dbReference>
<dbReference type="InterPro" id="IPR036188">
    <property type="entry name" value="FAD/NAD-bd_sf"/>
</dbReference>
<evidence type="ECO:0000256" key="6">
    <source>
        <dbReference type="ARBA" id="ARBA00022982"/>
    </source>
</evidence>
<dbReference type="Pfam" id="PF05187">
    <property type="entry name" value="Fer4_ETF_QO"/>
    <property type="match status" value="1"/>
</dbReference>
<feature type="domain" description="ETF-QO/FixC ubiquinone-binding" evidence="13">
    <location>
        <begin position="208"/>
        <end position="302"/>
    </location>
</feature>
<dbReference type="EC" id="1.5.5.1" evidence="11"/>
<keyword evidence="8 11" id="KW-0408">Iron</keyword>
<dbReference type="SUPFAM" id="SSF54373">
    <property type="entry name" value="FAD-linked reductases, C-terminal domain"/>
    <property type="match status" value="1"/>
</dbReference>
<name>A0ABW1YSI4_9GAMM</name>
<dbReference type="InterPro" id="IPR049398">
    <property type="entry name" value="ETF-QO/FixC_UQ-bd"/>
</dbReference>
<dbReference type="Proteomes" id="UP001596425">
    <property type="component" value="Unassembled WGS sequence"/>
</dbReference>
<evidence type="ECO:0000259" key="13">
    <source>
        <dbReference type="Pfam" id="PF21162"/>
    </source>
</evidence>
<keyword evidence="10 11" id="KW-0830">Ubiquinone</keyword>
<dbReference type="SUPFAM" id="SSF51905">
    <property type="entry name" value="FAD/NAD(P)-binding domain"/>
    <property type="match status" value="1"/>
</dbReference>
<protein>
    <recommendedName>
        <fullName evidence="11">Electron transfer flavoprotein-ubiquinone oxidoreductase</fullName>
        <shortName evidence="11">ETF-QO</shortName>
        <ecNumber evidence="11">1.5.5.1</ecNumber>
    </recommendedName>
</protein>
<evidence type="ECO:0000259" key="12">
    <source>
        <dbReference type="Pfam" id="PF05187"/>
    </source>
</evidence>
<gene>
    <name evidence="14" type="ORF">ACFQBM_20445</name>
</gene>
<evidence type="ECO:0000256" key="8">
    <source>
        <dbReference type="ARBA" id="ARBA00023004"/>
    </source>
</evidence>
<evidence type="ECO:0000313" key="15">
    <source>
        <dbReference type="Proteomes" id="UP001596425"/>
    </source>
</evidence>
<proteinExistence type="predicted"/>